<keyword evidence="3" id="KW-1185">Reference proteome</keyword>
<evidence type="ECO:0000313" key="2">
    <source>
        <dbReference type="EMBL" id="ADD03568.1"/>
    </source>
</evidence>
<gene>
    <name evidence="2" type="ordered locus">Thit_2374</name>
</gene>
<name>D3T6H4_THEIA</name>
<sequence length="60" mass="6960">MHFIFNKFVLVSSIIFIILFTINLMQPFTVWELIKAIISGLILGIILGIVLYVFFGWKKV</sequence>
<dbReference type="RefSeq" id="WP_012996252.1">
    <property type="nucleotide sequence ID" value="NC_013921.1"/>
</dbReference>
<feature type="transmembrane region" description="Helical" evidence="1">
    <location>
        <begin position="7"/>
        <end position="25"/>
    </location>
</feature>
<organism evidence="2 3">
    <name type="scientific">Thermoanaerobacter italicus (strain DSM 9252 / Ab9)</name>
    <dbReference type="NCBI Taxonomy" id="580331"/>
    <lineage>
        <taxon>Bacteria</taxon>
        <taxon>Bacillati</taxon>
        <taxon>Bacillota</taxon>
        <taxon>Clostridia</taxon>
        <taxon>Thermoanaerobacterales</taxon>
        <taxon>Thermoanaerobacteraceae</taxon>
        <taxon>Thermoanaerobacter</taxon>
    </lineage>
</organism>
<dbReference type="eggNOG" id="ENOG502ZJ4I">
    <property type="taxonomic scope" value="Bacteria"/>
</dbReference>
<dbReference type="EMBL" id="CP001936">
    <property type="protein sequence ID" value="ADD03568.1"/>
    <property type="molecule type" value="Genomic_DNA"/>
</dbReference>
<evidence type="ECO:0008006" key="4">
    <source>
        <dbReference type="Google" id="ProtNLM"/>
    </source>
</evidence>
<keyword evidence="1" id="KW-0472">Membrane</keyword>
<reference evidence="2" key="1">
    <citation type="submission" date="2010-02" db="EMBL/GenBank/DDBJ databases">
        <title>Complete sequence of Thermoanaerobacter italicus Ab9.</title>
        <authorList>
            <consortium name="US DOE Joint Genome Institute"/>
            <person name="Lucas S."/>
            <person name="Copeland A."/>
            <person name="Lapidus A."/>
            <person name="Cheng J.-F."/>
            <person name="Bruce D."/>
            <person name="Goodwin L."/>
            <person name="Pitluck S."/>
            <person name="Chertkov O."/>
            <person name="Detter J.C."/>
            <person name="Han C."/>
            <person name="Tapia R."/>
            <person name="Land M."/>
            <person name="Hauser L."/>
            <person name="Kyrpides N."/>
            <person name="Mikhailova N."/>
            <person name="Hemme C.L."/>
            <person name="Woyke T."/>
        </authorList>
    </citation>
    <scope>NUCLEOTIDE SEQUENCE [LARGE SCALE GENOMIC DNA]</scope>
    <source>
        <strain evidence="2">Ab9</strain>
    </source>
</reference>
<keyword evidence="1" id="KW-0812">Transmembrane</keyword>
<protein>
    <recommendedName>
        <fullName evidence="4">Lipopolysaccharide assembly protein A domain-containing protein</fullName>
    </recommendedName>
</protein>
<keyword evidence="1" id="KW-1133">Transmembrane helix</keyword>
<evidence type="ECO:0000313" key="3">
    <source>
        <dbReference type="Proteomes" id="UP000001552"/>
    </source>
</evidence>
<evidence type="ECO:0000256" key="1">
    <source>
        <dbReference type="SAM" id="Phobius"/>
    </source>
</evidence>
<dbReference type="Proteomes" id="UP000001552">
    <property type="component" value="Chromosome"/>
</dbReference>
<dbReference type="AlphaFoldDB" id="D3T6H4"/>
<proteinExistence type="predicted"/>
<dbReference type="HOGENOM" id="CLU_2977798_0_0_9"/>
<accession>D3T6H4</accession>
<dbReference type="KEGG" id="tit:Thit_2374"/>
<feature type="transmembrane region" description="Helical" evidence="1">
    <location>
        <begin position="37"/>
        <end position="57"/>
    </location>
</feature>